<dbReference type="InterPro" id="IPR029061">
    <property type="entry name" value="THDP-binding"/>
</dbReference>
<reference evidence="13 14" key="1">
    <citation type="submission" date="2023-09" db="EMBL/GenBank/DDBJ databases">
        <authorList>
            <person name="Rey-Velasco X."/>
        </authorList>
    </citation>
    <scope>NUCLEOTIDE SEQUENCE [LARGE SCALE GENOMIC DNA]</scope>
    <source>
        <strain evidence="13 14">W345</strain>
    </source>
</reference>
<dbReference type="SMART" id="SM00861">
    <property type="entry name" value="Transket_pyr"/>
    <property type="match status" value="1"/>
</dbReference>
<evidence type="ECO:0000256" key="6">
    <source>
        <dbReference type="ARBA" id="ARBA00022842"/>
    </source>
</evidence>
<dbReference type="Pfam" id="PF02780">
    <property type="entry name" value="Transketolase_C"/>
    <property type="match status" value="1"/>
</dbReference>
<gene>
    <name evidence="10 13" type="primary">dxs</name>
    <name evidence="13" type="ORF">RM530_08470</name>
</gene>
<feature type="region of interest" description="Disordered" evidence="11">
    <location>
        <begin position="625"/>
        <end position="645"/>
    </location>
</feature>
<evidence type="ECO:0000313" key="14">
    <source>
        <dbReference type="Proteomes" id="UP001254608"/>
    </source>
</evidence>
<accession>A0ABU2WIM9</accession>
<organism evidence="13 14">
    <name type="scientific">Banduia mediterranea</name>
    <dbReference type="NCBI Taxonomy" id="3075609"/>
    <lineage>
        <taxon>Bacteria</taxon>
        <taxon>Pseudomonadati</taxon>
        <taxon>Pseudomonadota</taxon>
        <taxon>Gammaproteobacteria</taxon>
        <taxon>Nevskiales</taxon>
        <taxon>Algiphilaceae</taxon>
        <taxon>Banduia</taxon>
    </lineage>
</organism>
<evidence type="ECO:0000256" key="4">
    <source>
        <dbReference type="ARBA" id="ARBA00022679"/>
    </source>
</evidence>
<dbReference type="HAMAP" id="MF_00315">
    <property type="entry name" value="DXP_synth"/>
    <property type="match status" value="1"/>
</dbReference>
<comment type="pathway">
    <text evidence="1 10">Metabolic intermediate biosynthesis; 1-deoxy-D-xylulose 5-phosphate biosynthesis; 1-deoxy-D-xylulose 5-phosphate from D-glyceraldehyde 3-phosphate and pyruvate: step 1/1.</text>
</comment>
<comment type="cofactor">
    <cofactor evidence="10">
        <name>Mg(2+)</name>
        <dbReference type="ChEBI" id="CHEBI:18420"/>
    </cofactor>
    <text evidence="10">Binds 1 Mg(2+) ion per subunit.</text>
</comment>
<keyword evidence="14" id="KW-1185">Reference proteome</keyword>
<dbReference type="InterPro" id="IPR005475">
    <property type="entry name" value="Transketolase-like_Pyr-bd"/>
</dbReference>
<dbReference type="RefSeq" id="WP_311364792.1">
    <property type="nucleotide sequence ID" value="NZ_JAVRIC010000009.1"/>
</dbReference>
<evidence type="ECO:0000256" key="7">
    <source>
        <dbReference type="ARBA" id="ARBA00022977"/>
    </source>
</evidence>
<comment type="function">
    <text evidence="10">Catalyzes the acyloin condensation reaction between C atoms 2 and 3 of pyruvate and glyceraldehyde 3-phosphate to yield 1-deoxy-D-xylulose-5-phosphate (DXP).</text>
</comment>
<protein>
    <recommendedName>
        <fullName evidence="10">1-deoxy-D-xylulose-5-phosphate synthase</fullName>
        <ecNumber evidence="10">2.2.1.7</ecNumber>
    </recommendedName>
    <alternativeName>
        <fullName evidence="10">1-deoxyxylulose-5-phosphate synthase</fullName>
        <shortName evidence="10">DXP synthase</shortName>
        <shortName evidence="10">DXPS</shortName>
    </alternativeName>
</protein>
<keyword evidence="8 10" id="KW-0786">Thiamine pyrophosphate</keyword>
<feature type="binding site" evidence="10">
    <location>
        <position position="180"/>
    </location>
    <ligand>
        <name>thiamine diphosphate</name>
        <dbReference type="ChEBI" id="CHEBI:58937"/>
    </ligand>
</feature>
<feature type="binding site" evidence="10">
    <location>
        <position position="366"/>
    </location>
    <ligand>
        <name>thiamine diphosphate</name>
        <dbReference type="ChEBI" id="CHEBI:58937"/>
    </ligand>
</feature>
<keyword evidence="6 10" id="KW-0460">Magnesium</keyword>
<evidence type="ECO:0000259" key="12">
    <source>
        <dbReference type="SMART" id="SM00861"/>
    </source>
</evidence>
<dbReference type="Pfam" id="PF13292">
    <property type="entry name" value="DXP_synthase_N"/>
    <property type="match status" value="1"/>
</dbReference>
<sequence>MTDIPGYALLGHVNTPDDLRKLTPEQLPHLAVEMRRHLIETLGRIGGHFAANLGTVELTLALHYCFSTPHDRLIWDVGHQAYPHKIVTGRRSRLETIRRFGGLAPFPHRAESEYDVFGAGHSSTSLSAAAGIAAAAKMRGEDRRAIAVIGDGGMTAGMAFEALNHIGHLGLDVLVIYNDNDMSISENVGAMRDYTARVAEKLGLNAPHRLRPGRPLPHESGSEGEINDVHLDTPGSMFRSLGFDYHGPVDGHELASLLPTLQRLKCVRGPQLLHVLTVKGKGFDPAEADPIKYHGVTQFDPVTGEFPLKKAGGKPSYTQIFGDWLCEAAERKERLAAITPAMREGSGMVEFAKRYPDRYFDVGIAEQHAVTLAAGMATEGVHPVVAIYSTFLQRAYDQLIHDVAIQNLPVLFALDRGGLVGADGATHHGAYDLSYLRCIPNMVVMAPSDENECRRMLETGLQHDGPSAVRYPRGSGTGVAMDAEPRPLSIGQARILREPIGRRRPRVAILAFGSMLAPALEAAEILDATVVDMRFVKPIDKSVVFQMAQSSDLLVTIEENSVLGGAGSAVNEVLAAQHQSIGVLNLGLPDQFVEHGTREELLAQCALDSAGIQRAIYKRLRSKDMDGASDNRTDTGAREPGLRSL</sequence>
<feature type="domain" description="Transketolase-like pyrimidine-binding" evidence="12">
    <location>
        <begin position="315"/>
        <end position="479"/>
    </location>
</feature>
<dbReference type="InterPro" id="IPR009014">
    <property type="entry name" value="Transketo_C/PFOR_II"/>
</dbReference>
<comment type="cofactor">
    <cofactor evidence="10">
        <name>thiamine diphosphate</name>
        <dbReference type="ChEBI" id="CHEBI:58937"/>
    </cofactor>
    <text evidence="10">Binds 1 thiamine pyrophosphate per subunit.</text>
</comment>
<comment type="similarity">
    <text evidence="2 10">Belongs to the transketolase family. DXPS subfamily.</text>
</comment>
<dbReference type="PANTHER" id="PTHR43322:SF5">
    <property type="entry name" value="1-DEOXY-D-XYLULOSE-5-PHOSPHATE SYNTHASE, CHLOROPLASTIC"/>
    <property type="match status" value="1"/>
</dbReference>
<keyword evidence="5 10" id="KW-0479">Metal-binding</keyword>
<proteinExistence type="inferred from homology"/>
<dbReference type="Gene3D" id="3.40.50.970">
    <property type="match status" value="2"/>
</dbReference>
<evidence type="ECO:0000256" key="1">
    <source>
        <dbReference type="ARBA" id="ARBA00004980"/>
    </source>
</evidence>
<dbReference type="EMBL" id="JAVRIC010000009">
    <property type="protein sequence ID" value="MDT0497398.1"/>
    <property type="molecule type" value="Genomic_DNA"/>
</dbReference>
<keyword evidence="9 10" id="KW-0414">Isoprene biosynthesis</keyword>
<feature type="binding site" evidence="10">
    <location>
        <position position="151"/>
    </location>
    <ligand>
        <name>Mg(2+)</name>
        <dbReference type="ChEBI" id="CHEBI:18420"/>
    </ligand>
</feature>
<dbReference type="SUPFAM" id="SSF52518">
    <property type="entry name" value="Thiamin diphosphate-binding fold (THDP-binding)"/>
    <property type="match status" value="2"/>
</dbReference>
<dbReference type="CDD" id="cd02007">
    <property type="entry name" value="TPP_DXS"/>
    <property type="match status" value="1"/>
</dbReference>
<feature type="binding site" evidence="10">
    <location>
        <begin position="152"/>
        <end position="153"/>
    </location>
    <ligand>
        <name>thiamine diphosphate</name>
        <dbReference type="ChEBI" id="CHEBI:58937"/>
    </ligand>
</feature>
<dbReference type="InterPro" id="IPR020826">
    <property type="entry name" value="Transketolase_BS"/>
</dbReference>
<feature type="binding site" evidence="10">
    <location>
        <begin position="120"/>
        <end position="122"/>
    </location>
    <ligand>
        <name>thiamine diphosphate</name>
        <dbReference type="ChEBI" id="CHEBI:58937"/>
    </ligand>
</feature>
<dbReference type="NCBIfam" id="NF003933">
    <property type="entry name" value="PRK05444.2-2"/>
    <property type="match status" value="1"/>
</dbReference>
<dbReference type="SUPFAM" id="SSF52922">
    <property type="entry name" value="TK C-terminal domain-like"/>
    <property type="match status" value="1"/>
</dbReference>
<dbReference type="Pfam" id="PF02779">
    <property type="entry name" value="Transket_pyr"/>
    <property type="match status" value="1"/>
</dbReference>
<feature type="binding site" evidence="10">
    <location>
        <position position="283"/>
    </location>
    <ligand>
        <name>thiamine diphosphate</name>
        <dbReference type="ChEBI" id="CHEBI:58937"/>
    </ligand>
</feature>
<dbReference type="Gene3D" id="3.40.50.920">
    <property type="match status" value="1"/>
</dbReference>
<dbReference type="PANTHER" id="PTHR43322">
    <property type="entry name" value="1-D-DEOXYXYLULOSE 5-PHOSPHATE SYNTHASE-RELATED"/>
    <property type="match status" value="1"/>
</dbReference>
<feature type="binding site" evidence="10">
    <location>
        <position position="180"/>
    </location>
    <ligand>
        <name>Mg(2+)</name>
        <dbReference type="ChEBI" id="CHEBI:18420"/>
    </ligand>
</feature>
<comment type="catalytic activity">
    <reaction evidence="10">
        <text>D-glyceraldehyde 3-phosphate + pyruvate + H(+) = 1-deoxy-D-xylulose 5-phosphate + CO2</text>
        <dbReference type="Rhea" id="RHEA:12605"/>
        <dbReference type="ChEBI" id="CHEBI:15361"/>
        <dbReference type="ChEBI" id="CHEBI:15378"/>
        <dbReference type="ChEBI" id="CHEBI:16526"/>
        <dbReference type="ChEBI" id="CHEBI:57792"/>
        <dbReference type="ChEBI" id="CHEBI:59776"/>
        <dbReference type="EC" id="2.2.1.7"/>
    </reaction>
</comment>
<evidence type="ECO:0000313" key="13">
    <source>
        <dbReference type="EMBL" id="MDT0497398.1"/>
    </source>
</evidence>
<dbReference type="Proteomes" id="UP001254608">
    <property type="component" value="Unassembled WGS sequence"/>
</dbReference>
<evidence type="ECO:0000256" key="11">
    <source>
        <dbReference type="SAM" id="MobiDB-lite"/>
    </source>
</evidence>
<feature type="binding site" evidence="10">
    <location>
        <position position="79"/>
    </location>
    <ligand>
        <name>thiamine diphosphate</name>
        <dbReference type="ChEBI" id="CHEBI:58937"/>
    </ligand>
</feature>
<evidence type="ECO:0000256" key="3">
    <source>
        <dbReference type="ARBA" id="ARBA00011738"/>
    </source>
</evidence>
<dbReference type="PROSITE" id="PS00801">
    <property type="entry name" value="TRANSKETOLASE_1"/>
    <property type="match status" value="1"/>
</dbReference>
<evidence type="ECO:0000256" key="10">
    <source>
        <dbReference type="HAMAP-Rule" id="MF_00315"/>
    </source>
</evidence>
<dbReference type="EC" id="2.2.1.7" evidence="10"/>
<evidence type="ECO:0000256" key="8">
    <source>
        <dbReference type="ARBA" id="ARBA00023052"/>
    </source>
</evidence>
<dbReference type="CDD" id="cd07033">
    <property type="entry name" value="TPP_PYR_DXS_TK_like"/>
    <property type="match status" value="1"/>
</dbReference>
<keyword evidence="7 10" id="KW-0784">Thiamine biosynthesis</keyword>
<dbReference type="GO" id="GO:0008661">
    <property type="term" value="F:1-deoxy-D-xylulose-5-phosphate synthase activity"/>
    <property type="evidence" value="ECO:0007669"/>
    <property type="project" value="UniProtKB-EC"/>
</dbReference>
<keyword evidence="4 10" id="KW-0808">Transferase</keyword>
<evidence type="ECO:0000256" key="5">
    <source>
        <dbReference type="ARBA" id="ARBA00022723"/>
    </source>
</evidence>
<comment type="subunit">
    <text evidence="3 10">Homodimer.</text>
</comment>
<evidence type="ECO:0000256" key="2">
    <source>
        <dbReference type="ARBA" id="ARBA00011081"/>
    </source>
</evidence>
<name>A0ABU2WIM9_9GAMM</name>
<dbReference type="InterPro" id="IPR005477">
    <property type="entry name" value="Dxylulose-5-P_synthase"/>
</dbReference>
<comment type="caution">
    <text evidence="13">The sequence shown here is derived from an EMBL/GenBank/DDBJ whole genome shotgun (WGS) entry which is preliminary data.</text>
</comment>
<evidence type="ECO:0000256" key="9">
    <source>
        <dbReference type="ARBA" id="ARBA00023229"/>
    </source>
</evidence>
<dbReference type="NCBIfam" id="TIGR00204">
    <property type="entry name" value="dxs"/>
    <property type="match status" value="1"/>
</dbReference>
<dbReference type="PROSITE" id="PS00802">
    <property type="entry name" value="TRANSKETOLASE_2"/>
    <property type="match status" value="1"/>
</dbReference>
<dbReference type="InterPro" id="IPR033248">
    <property type="entry name" value="Transketolase_C"/>
</dbReference>
<dbReference type="InterPro" id="IPR049557">
    <property type="entry name" value="Transketolase_CS"/>
</dbReference>